<accession>A0A9N7UTX5</accession>
<reference evidence="2" key="1">
    <citation type="submission" date="2020-03" db="EMBL/GenBank/DDBJ databases">
        <authorList>
            <person name="Weist P."/>
        </authorList>
    </citation>
    <scope>NUCLEOTIDE SEQUENCE</scope>
</reference>
<dbReference type="EMBL" id="CADEAL010001872">
    <property type="protein sequence ID" value="CAB1436258.1"/>
    <property type="molecule type" value="Genomic_DNA"/>
</dbReference>
<feature type="region of interest" description="Disordered" evidence="1">
    <location>
        <begin position="1"/>
        <end position="35"/>
    </location>
</feature>
<evidence type="ECO:0000313" key="3">
    <source>
        <dbReference type="Proteomes" id="UP001153269"/>
    </source>
</evidence>
<organism evidence="2 3">
    <name type="scientific">Pleuronectes platessa</name>
    <name type="common">European plaice</name>
    <dbReference type="NCBI Taxonomy" id="8262"/>
    <lineage>
        <taxon>Eukaryota</taxon>
        <taxon>Metazoa</taxon>
        <taxon>Chordata</taxon>
        <taxon>Craniata</taxon>
        <taxon>Vertebrata</taxon>
        <taxon>Euteleostomi</taxon>
        <taxon>Actinopterygii</taxon>
        <taxon>Neopterygii</taxon>
        <taxon>Teleostei</taxon>
        <taxon>Neoteleostei</taxon>
        <taxon>Acanthomorphata</taxon>
        <taxon>Carangaria</taxon>
        <taxon>Pleuronectiformes</taxon>
        <taxon>Pleuronectoidei</taxon>
        <taxon>Pleuronectidae</taxon>
        <taxon>Pleuronectes</taxon>
    </lineage>
</organism>
<evidence type="ECO:0000256" key="1">
    <source>
        <dbReference type="SAM" id="MobiDB-lite"/>
    </source>
</evidence>
<feature type="compositionally biased region" description="Pro residues" evidence="1">
    <location>
        <begin position="12"/>
        <end position="23"/>
    </location>
</feature>
<keyword evidence="3" id="KW-1185">Reference proteome</keyword>
<proteinExistence type="predicted"/>
<gene>
    <name evidence="2" type="ORF">PLEPLA_LOCUS24293</name>
</gene>
<name>A0A9N7UTX5_PLEPL</name>
<feature type="compositionally biased region" description="Low complexity" evidence="1">
    <location>
        <begin position="25"/>
        <end position="35"/>
    </location>
</feature>
<feature type="non-terminal residue" evidence="2">
    <location>
        <position position="1"/>
    </location>
</feature>
<comment type="caution">
    <text evidence="2">The sequence shown here is derived from an EMBL/GenBank/DDBJ whole genome shotgun (WGS) entry which is preliminary data.</text>
</comment>
<feature type="compositionally biased region" description="Low complexity" evidence="1">
    <location>
        <begin position="1"/>
        <end position="11"/>
    </location>
</feature>
<dbReference type="AlphaFoldDB" id="A0A9N7UTX5"/>
<sequence length="103" mass="10930">MSLPTPTTTNPSQPPRPHHPPPGSTATFTQPQATTPLFPPVTVASTTWDIVLRPSHRVSYTGLRTAPLFCLFPGILEAVSNPTLCPTLFCLSLPLSVLAATAL</sequence>
<dbReference type="Proteomes" id="UP001153269">
    <property type="component" value="Unassembled WGS sequence"/>
</dbReference>
<protein>
    <submittedName>
        <fullName evidence="2">Uncharacterized protein</fullName>
    </submittedName>
</protein>
<evidence type="ECO:0000313" key="2">
    <source>
        <dbReference type="EMBL" id="CAB1436258.1"/>
    </source>
</evidence>